<evidence type="ECO:0000313" key="6">
    <source>
        <dbReference type="EMBL" id="MFE9598098.1"/>
    </source>
</evidence>
<evidence type="ECO:0000256" key="2">
    <source>
        <dbReference type="ARBA" id="ARBA00023015"/>
    </source>
</evidence>
<dbReference type="PROSITE" id="PS50937">
    <property type="entry name" value="HTH_MERR_2"/>
    <property type="match status" value="1"/>
</dbReference>
<name>A0ABW6LW32_9ACTN</name>
<evidence type="ECO:0000256" key="1">
    <source>
        <dbReference type="ARBA" id="ARBA00022491"/>
    </source>
</evidence>
<dbReference type="InterPro" id="IPR000551">
    <property type="entry name" value="MerR-type_HTH_dom"/>
</dbReference>
<sequence length="126" mass="13610">MSLLIGELAERTGTSERLPRHYERAGLLRPGRLPNGYREYADSDIAALLRVRALLAAGLPTPIIRRVLPCTTDEVAVQPCPGVLDTLRDQLSALDRRAAQLDAARAVLRDTIAGAEARTDAAPASR</sequence>
<evidence type="ECO:0000256" key="4">
    <source>
        <dbReference type="ARBA" id="ARBA00023163"/>
    </source>
</evidence>
<dbReference type="EMBL" id="JBIAHM010000002">
    <property type="protein sequence ID" value="MFE9598098.1"/>
    <property type="molecule type" value="Genomic_DNA"/>
</dbReference>
<reference evidence="6 7" key="1">
    <citation type="submission" date="2024-10" db="EMBL/GenBank/DDBJ databases">
        <title>The Natural Products Discovery Center: Release of the First 8490 Sequenced Strains for Exploring Actinobacteria Biosynthetic Diversity.</title>
        <authorList>
            <person name="Kalkreuter E."/>
            <person name="Kautsar S.A."/>
            <person name="Yang D."/>
            <person name="Bader C.D."/>
            <person name="Teijaro C.N."/>
            <person name="Fluegel L."/>
            <person name="Davis C.M."/>
            <person name="Simpson J.R."/>
            <person name="Lauterbach L."/>
            <person name="Steele A.D."/>
            <person name="Gui C."/>
            <person name="Meng S."/>
            <person name="Li G."/>
            <person name="Viehrig K."/>
            <person name="Ye F."/>
            <person name="Su P."/>
            <person name="Kiefer A.F."/>
            <person name="Nichols A."/>
            <person name="Cepeda A.J."/>
            <person name="Yan W."/>
            <person name="Fan B."/>
            <person name="Jiang Y."/>
            <person name="Adhikari A."/>
            <person name="Zheng C.-J."/>
            <person name="Schuster L."/>
            <person name="Cowan T.M."/>
            <person name="Smanski M.J."/>
            <person name="Chevrette M.G."/>
            <person name="De Carvalho L.P.S."/>
            <person name="Shen B."/>
        </authorList>
    </citation>
    <scope>NUCLEOTIDE SEQUENCE [LARGE SCALE GENOMIC DNA]</scope>
    <source>
        <strain evidence="6 7">NPDC006488</strain>
    </source>
</reference>
<keyword evidence="2" id="KW-0805">Transcription regulation</keyword>
<accession>A0ABW6LW32</accession>
<gene>
    <name evidence="6" type="ORF">ACFYNQ_05895</name>
</gene>
<protein>
    <submittedName>
        <fullName evidence="6">MerR family transcriptional regulator</fullName>
    </submittedName>
</protein>
<comment type="caution">
    <text evidence="6">The sequence shown here is derived from an EMBL/GenBank/DDBJ whole genome shotgun (WGS) entry which is preliminary data.</text>
</comment>
<dbReference type="Pfam" id="PF13411">
    <property type="entry name" value="MerR_1"/>
    <property type="match status" value="1"/>
</dbReference>
<keyword evidence="3" id="KW-0238">DNA-binding</keyword>
<dbReference type="InterPro" id="IPR009061">
    <property type="entry name" value="DNA-bd_dom_put_sf"/>
</dbReference>
<keyword evidence="4" id="KW-0804">Transcription</keyword>
<evidence type="ECO:0000259" key="5">
    <source>
        <dbReference type="PROSITE" id="PS50937"/>
    </source>
</evidence>
<organism evidence="6 7">
    <name type="scientific">Streptomyces hokutonensis</name>
    <dbReference type="NCBI Taxonomy" id="1306990"/>
    <lineage>
        <taxon>Bacteria</taxon>
        <taxon>Bacillati</taxon>
        <taxon>Actinomycetota</taxon>
        <taxon>Actinomycetes</taxon>
        <taxon>Kitasatosporales</taxon>
        <taxon>Streptomycetaceae</taxon>
        <taxon>Streptomyces</taxon>
    </lineage>
</organism>
<dbReference type="RefSeq" id="WP_388103228.1">
    <property type="nucleotide sequence ID" value="NZ_JBIAHM010000002.1"/>
</dbReference>
<dbReference type="PANTHER" id="PTHR30204">
    <property type="entry name" value="REDOX-CYCLING DRUG-SENSING TRANSCRIPTIONAL ACTIVATOR SOXR"/>
    <property type="match status" value="1"/>
</dbReference>
<keyword evidence="7" id="KW-1185">Reference proteome</keyword>
<evidence type="ECO:0000256" key="3">
    <source>
        <dbReference type="ARBA" id="ARBA00023125"/>
    </source>
</evidence>
<dbReference type="Proteomes" id="UP001601303">
    <property type="component" value="Unassembled WGS sequence"/>
</dbReference>
<keyword evidence="1" id="KW-0678">Repressor</keyword>
<dbReference type="Gene3D" id="1.10.1660.10">
    <property type="match status" value="1"/>
</dbReference>
<dbReference type="InterPro" id="IPR047057">
    <property type="entry name" value="MerR_fam"/>
</dbReference>
<dbReference type="SMART" id="SM00422">
    <property type="entry name" value="HTH_MERR"/>
    <property type="match status" value="1"/>
</dbReference>
<proteinExistence type="predicted"/>
<dbReference type="PRINTS" id="PR00040">
    <property type="entry name" value="HTHMERR"/>
</dbReference>
<evidence type="ECO:0000313" key="7">
    <source>
        <dbReference type="Proteomes" id="UP001601303"/>
    </source>
</evidence>
<dbReference type="SUPFAM" id="SSF46955">
    <property type="entry name" value="Putative DNA-binding domain"/>
    <property type="match status" value="1"/>
</dbReference>
<dbReference type="PANTHER" id="PTHR30204:SF69">
    <property type="entry name" value="MERR-FAMILY TRANSCRIPTIONAL REGULATOR"/>
    <property type="match status" value="1"/>
</dbReference>
<feature type="domain" description="HTH merR-type" evidence="5">
    <location>
        <begin position="1"/>
        <end position="70"/>
    </location>
</feature>